<feature type="signal peptide" evidence="4">
    <location>
        <begin position="1"/>
        <end position="27"/>
    </location>
</feature>
<dbReference type="EMBL" id="FNOI01000001">
    <property type="protein sequence ID" value="SDW21600.1"/>
    <property type="molecule type" value="Genomic_DNA"/>
</dbReference>
<accession>A0A1H2RR26</accession>
<gene>
    <name evidence="5" type="ORF">SAMN04488001_0579</name>
</gene>
<evidence type="ECO:0000256" key="3">
    <source>
        <dbReference type="PROSITE-ProRule" id="PRU00339"/>
    </source>
</evidence>
<dbReference type="PANTHER" id="PTHR45831:SF2">
    <property type="entry name" value="LD24721P"/>
    <property type="match status" value="1"/>
</dbReference>
<evidence type="ECO:0000256" key="4">
    <source>
        <dbReference type="SAM" id="SignalP"/>
    </source>
</evidence>
<dbReference type="Pfam" id="PF13432">
    <property type="entry name" value="TPR_16"/>
    <property type="match status" value="1"/>
</dbReference>
<evidence type="ECO:0000256" key="1">
    <source>
        <dbReference type="ARBA" id="ARBA00022737"/>
    </source>
</evidence>
<feature type="chain" id="PRO_5011507454" evidence="4">
    <location>
        <begin position="28"/>
        <end position="186"/>
    </location>
</feature>
<dbReference type="InterPro" id="IPR011990">
    <property type="entry name" value="TPR-like_helical_dom_sf"/>
</dbReference>
<protein>
    <submittedName>
        <fullName evidence="5">Tetratricopeptide repeat-containing protein</fullName>
    </submittedName>
</protein>
<keyword evidence="6" id="KW-1185">Reference proteome</keyword>
<proteinExistence type="predicted"/>
<dbReference type="GO" id="GO:0016020">
    <property type="term" value="C:membrane"/>
    <property type="evidence" value="ECO:0007669"/>
    <property type="project" value="TreeGrafter"/>
</dbReference>
<feature type="repeat" description="TPR" evidence="3">
    <location>
        <begin position="100"/>
        <end position="133"/>
    </location>
</feature>
<dbReference type="GO" id="GO:0060090">
    <property type="term" value="F:molecular adaptor activity"/>
    <property type="evidence" value="ECO:0007669"/>
    <property type="project" value="TreeGrafter"/>
</dbReference>
<dbReference type="STRING" id="670155.SAMN04488001_0579"/>
<keyword evidence="1" id="KW-0677">Repeat</keyword>
<dbReference type="SUPFAM" id="SSF48452">
    <property type="entry name" value="TPR-like"/>
    <property type="match status" value="1"/>
</dbReference>
<keyword evidence="2 3" id="KW-0802">TPR repeat</keyword>
<dbReference type="Gene3D" id="1.25.40.10">
    <property type="entry name" value="Tetratricopeptide repeat domain"/>
    <property type="match status" value="1"/>
</dbReference>
<evidence type="ECO:0000313" key="6">
    <source>
        <dbReference type="Proteomes" id="UP000199441"/>
    </source>
</evidence>
<evidence type="ECO:0000313" key="5">
    <source>
        <dbReference type="EMBL" id="SDW21600.1"/>
    </source>
</evidence>
<dbReference type="AlphaFoldDB" id="A0A1H2RR26"/>
<organism evidence="5 6">
    <name type="scientific">Litoreibacter albidus</name>
    <dbReference type="NCBI Taxonomy" id="670155"/>
    <lineage>
        <taxon>Bacteria</taxon>
        <taxon>Pseudomonadati</taxon>
        <taxon>Pseudomonadota</taxon>
        <taxon>Alphaproteobacteria</taxon>
        <taxon>Rhodobacterales</taxon>
        <taxon>Roseobacteraceae</taxon>
        <taxon>Litoreibacter</taxon>
    </lineage>
</organism>
<dbReference type="InterPro" id="IPR019734">
    <property type="entry name" value="TPR_rpt"/>
</dbReference>
<dbReference type="RefSeq" id="WP_089944101.1">
    <property type="nucleotide sequence ID" value="NZ_FNOI01000001.1"/>
</dbReference>
<sequence>MVVSRTVLNIFVTAFLSVSVFSVPSLADETKLDGLYDQLSAPDLEDPQSVERQIWAEWSRSGSASMDLLLSRGRRAMENGDFAKAINHLTALTDHAPEFAEGWNARATAFFNADEYGLSIADIQRALALNPRHFAALQGLGRILEELDRKEDALAAYQSAAAIHPQREGLKEAIERLEKTISGQDI</sequence>
<dbReference type="PROSITE" id="PS50005">
    <property type="entry name" value="TPR"/>
    <property type="match status" value="2"/>
</dbReference>
<reference evidence="6" key="1">
    <citation type="submission" date="2016-10" db="EMBL/GenBank/DDBJ databases">
        <authorList>
            <person name="Varghese N."/>
            <person name="Submissions S."/>
        </authorList>
    </citation>
    <scope>NUCLEOTIDE SEQUENCE [LARGE SCALE GENOMIC DNA]</scope>
    <source>
        <strain evidence="6">DSM 26922</strain>
    </source>
</reference>
<name>A0A1H2RR26_9RHOB</name>
<feature type="repeat" description="TPR" evidence="3">
    <location>
        <begin position="134"/>
        <end position="167"/>
    </location>
</feature>
<dbReference type="SMART" id="SM00028">
    <property type="entry name" value="TPR"/>
    <property type="match status" value="3"/>
</dbReference>
<evidence type="ECO:0000256" key="2">
    <source>
        <dbReference type="ARBA" id="ARBA00022803"/>
    </source>
</evidence>
<dbReference type="GO" id="GO:0006620">
    <property type="term" value="P:post-translational protein targeting to endoplasmic reticulum membrane"/>
    <property type="evidence" value="ECO:0007669"/>
    <property type="project" value="TreeGrafter"/>
</dbReference>
<dbReference type="GO" id="GO:0072380">
    <property type="term" value="C:TRC complex"/>
    <property type="evidence" value="ECO:0007669"/>
    <property type="project" value="TreeGrafter"/>
</dbReference>
<dbReference type="Proteomes" id="UP000199441">
    <property type="component" value="Unassembled WGS sequence"/>
</dbReference>
<dbReference type="OrthoDB" id="9815010at2"/>
<keyword evidence="4" id="KW-0732">Signal</keyword>
<dbReference type="PANTHER" id="PTHR45831">
    <property type="entry name" value="LD24721P"/>
    <property type="match status" value="1"/>
</dbReference>
<dbReference type="InterPro" id="IPR047150">
    <property type="entry name" value="SGT"/>
</dbReference>